<dbReference type="SUPFAM" id="SSF51971">
    <property type="entry name" value="Nucleotide-binding domain"/>
    <property type="match status" value="1"/>
</dbReference>
<organism evidence="5 6">
    <name type="scientific">Desulfoferula mesophila</name>
    <dbReference type="NCBI Taxonomy" id="3058419"/>
    <lineage>
        <taxon>Bacteria</taxon>
        <taxon>Pseudomonadati</taxon>
        <taxon>Thermodesulfobacteriota</taxon>
        <taxon>Desulfarculia</taxon>
        <taxon>Desulfarculales</taxon>
        <taxon>Desulfarculaceae</taxon>
        <taxon>Desulfoferula</taxon>
    </lineage>
</organism>
<name>A0AAU9EDN5_9BACT</name>
<sequence>MEGRTHVPVVDEALCGVCGVCRGACPALGSPDLLEGESDTMRAALASQADAGQSELAPCQDACPLGQDINGYLGALAKGAQTDALEIILRDNPLPSVLGQVCHHPCQQACFSSPVQRPPSIRDLKRFAAQAPRPVPVLPSGYPLAKVAIVGAGPAGLAAAWELARRGAKAVVFDAQPMAGGMLAWAIPDFRLPRQDLQRDLDYVAAHGVEFKLGHALRPEEVAALREEYDAVILACGAPLAQKAGLPGEELPGVYQGLDFLRDTALCKPPKLKAPVVVVGGGNVALDAAREALRRGLPVTLAYRRDREQMPAYAEELAAAEAEGLNFVFRVQPVALQRGEGGGVTSLTVQGTQPGAPGADGRVAFQPDGAPPRQLEAGSVILALGQKSEAEAWQNGLALDGLQGDARGRLAPGLYVAGDLASGPATVVQAMAGGIKAARAIMEEVQS</sequence>
<dbReference type="Pfam" id="PF14691">
    <property type="entry name" value="Fer4_20"/>
    <property type="match status" value="1"/>
</dbReference>
<dbReference type="PANTHER" id="PTHR42783:SF3">
    <property type="entry name" value="GLUTAMATE SYNTHASE [NADPH] SMALL CHAIN-RELATED"/>
    <property type="match status" value="1"/>
</dbReference>
<dbReference type="Gene3D" id="3.40.50.720">
    <property type="entry name" value="NAD(P)-binding Rossmann-like Domain"/>
    <property type="match status" value="1"/>
</dbReference>
<dbReference type="PANTHER" id="PTHR42783">
    <property type="entry name" value="GLUTAMATE SYNTHASE [NADPH] SMALL CHAIN"/>
    <property type="match status" value="1"/>
</dbReference>
<accession>A0AAU9EDN5</accession>
<keyword evidence="3" id="KW-0411">Iron-sulfur</keyword>
<keyword evidence="1" id="KW-0479">Metal-binding</keyword>
<dbReference type="GO" id="GO:0046872">
    <property type="term" value="F:metal ion binding"/>
    <property type="evidence" value="ECO:0007669"/>
    <property type="project" value="UniProtKB-KW"/>
</dbReference>
<dbReference type="AlphaFoldDB" id="A0AAU9EDN5"/>
<evidence type="ECO:0000256" key="2">
    <source>
        <dbReference type="ARBA" id="ARBA00023004"/>
    </source>
</evidence>
<dbReference type="InterPro" id="IPR017896">
    <property type="entry name" value="4Fe4S_Fe-S-bd"/>
</dbReference>
<dbReference type="PROSITE" id="PS51379">
    <property type="entry name" value="4FE4S_FER_2"/>
    <property type="match status" value="1"/>
</dbReference>
<evidence type="ECO:0000256" key="3">
    <source>
        <dbReference type="ARBA" id="ARBA00023014"/>
    </source>
</evidence>
<dbReference type="InterPro" id="IPR036188">
    <property type="entry name" value="FAD/NAD-bd_sf"/>
</dbReference>
<dbReference type="InterPro" id="IPR017900">
    <property type="entry name" value="4Fe4S_Fe_S_CS"/>
</dbReference>
<evidence type="ECO:0000313" key="6">
    <source>
        <dbReference type="Proteomes" id="UP001366166"/>
    </source>
</evidence>
<dbReference type="Gene3D" id="1.10.1060.10">
    <property type="entry name" value="Alpha-helical ferredoxin"/>
    <property type="match status" value="1"/>
</dbReference>
<dbReference type="InterPro" id="IPR028261">
    <property type="entry name" value="DPD_II"/>
</dbReference>
<feature type="domain" description="4Fe-4S ferredoxin-type" evidence="4">
    <location>
        <begin position="6"/>
        <end position="36"/>
    </location>
</feature>
<dbReference type="Gene3D" id="3.50.50.60">
    <property type="entry name" value="FAD/NAD(P)-binding domain"/>
    <property type="match status" value="1"/>
</dbReference>
<dbReference type="InterPro" id="IPR023753">
    <property type="entry name" value="FAD/NAD-binding_dom"/>
</dbReference>
<gene>
    <name evidence="5" type="ORF">FAK_17280</name>
</gene>
<dbReference type="GO" id="GO:0016491">
    <property type="term" value="F:oxidoreductase activity"/>
    <property type="evidence" value="ECO:0007669"/>
    <property type="project" value="InterPro"/>
</dbReference>
<dbReference type="GO" id="GO:0051536">
    <property type="term" value="F:iron-sulfur cluster binding"/>
    <property type="evidence" value="ECO:0007669"/>
    <property type="project" value="UniProtKB-KW"/>
</dbReference>
<dbReference type="PROSITE" id="PS00198">
    <property type="entry name" value="4FE4S_FER_1"/>
    <property type="match status" value="1"/>
</dbReference>
<dbReference type="Pfam" id="PF07992">
    <property type="entry name" value="Pyr_redox_2"/>
    <property type="match status" value="1"/>
</dbReference>
<reference evidence="6" key="1">
    <citation type="journal article" date="2023" name="Arch. Microbiol.">
        <title>Desulfoferula mesophilus gen. nov. sp. nov., a mesophilic sulfate-reducing bacterium isolated from a brackish lake sediment.</title>
        <authorList>
            <person name="Watanabe T."/>
            <person name="Yabe T."/>
            <person name="Tsuji J.M."/>
            <person name="Fukui M."/>
        </authorList>
    </citation>
    <scope>NUCLEOTIDE SEQUENCE [LARGE SCALE GENOMIC DNA]</scope>
    <source>
        <strain evidence="6">12FAK</strain>
    </source>
</reference>
<protein>
    <recommendedName>
        <fullName evidence="4">4Fe-4S ferredoxin-type domain-containing protein</fullName>
    </recommendedName>
</protein>
<dbReference type="RefSeq" id="WP_338606365.1">
    <property type="nucleotide sequence ID" value="NZ_AP028679.1"/>
</dbReference>
<keyword evidence="2" id="KW-0408">Iron</keyword>
<dbReference type="Proteomes" id="UP001366166">
    <property type="component" value="Chromosome"/>
</dbReference>
<dbReference type="EMBL" id="AP028679">
    <property type="protein sequence ID" value="BEQ14662.1"/>
    <property type="molecule type" value="Genomic_DNA"/>
</dbReference>
<dbReference type="InterPro" id="IPR009051">
    <property type="entry name" value="Helical_ferredxn"/>
</dbReference>
<evidence type="ECO:0000313" key="5">
    <source>
        <dbReference type="EMBL" id="BEQ14662.1"/>
    </source>
</evidence>
<dbReference type="KEGG" id="dmp:FAK_17280"/>
<dbReference type="SUPFAM" id="SSF46548">
    <property type="entry name" value="alpha-helical ferredoxin"/>
    <property type="match status" value="1"/>
</dbReference>
<evidence type="ECO:0000259" key="4">
    <source>
        <dbReference type="PROSITE" id="PS51379"/>
    </source>
</evidence>
<evidence type="ECO:0000256" key="1">
    <source>
        <dbReference type="ARBA" id="ARBA00022723"/>
    </source>
</evidence>
<keyword evidence="6" id="KW-1185">Reference proteome</keyword>
<proteinExistence type="predicted"/>
<dbReference type="PRINTS" id="PR00419">
    <property type="entry name" value="ADXRDTASE"/>
</dbReference>